<dbReference type="InterPro" id="IPR050582">
    <property type="entry name" value="HAD-like_SerB"/>
</dbReference>
<dbReference type="InterPro" id="IPR027417">
    <property type="entry name" value="P-loop_NTPase"/>
</dbReference>
<feature type="domain" description="Phosphoribosyltransferase" evidence="1">
    <location>
        <begin position="469"/>
        <end position="663"/>
    </location>
</feature>
<evidence type="ECO:0000259" key="1">
    <source>
        <dbReference type="Pfam" id="PF14681"/>
    </source>
</evidence>
<dbReference type="Proteomes" id="UP001148614">
    <property type="component" value="Unassembled WGS sequence"/>
</dbReference>
<reference evidence="2" key="1">
    <citation type="submission" date="2022-07" db="EMBL/GenBank/DDBJ databases">
        <title>Genome Sequence of Xylaria arbuscula.</title>
        <authorList>
            <person name="Buettner E."/>
        </authorList>
    </citation>
    <scope>NUCLEOTIDE SEQUENCE</scope>
    <source>
        <strain evidence="2">VT107</strain>
    </source>
</reference>
<gene>
    <name evidence="2" type="ORF">NPX13_g746</name>
</gene>
<protein>
    <recommendedName>
        <fullName evidence="1">Phosphoribosyltransferase domain-containing protein</fullName>
    </recommendedName>
</protein>
<dbReference type="GO" id="GO:0036424">
    <property type="term" value="F:L-phosphoserine phosphatase activity"/>
    <property type="evidence" value="ECO:0007669"/>
    <property type="project" value="TreeGrafter"/>
</dbReference>
<dbReference type="GO" id="GO:0006564">
    <property type="term" value="P:L-serine biosynthetic process"/>
    <property type="evidence" value="ECO:0007669"/>
    <property type="project" value="TreeGrafter"/>
</dbReference>
<sequence length="668" mass="73555">MPGSEESVSSNANNSAPVIVGIYGIPGSGKTFLSHQLKQELGLEHFEFFEGSQVIASIVPGGLDLFRQMSDPEKFEWRESAIATIQQKCRNSGKVGIVTGHFMFWKEGEKTGEFVHTPRDLDVYTHILYLDFAAELVAQRRQDDTERNRPCSSASHLRCLCQENGILFCLLSVERTLVYKASTFIRDFRQHTEAYNQSYSERKLDNILGTNNALQKMLVFDADKTLAPEDTGELFWATGPRGERHTNPLRDLLSGPLGYSYIAFRQAALLYEENAEKGDFDALCTMVASAVHVHPEFLALLRLVIERDGVGALVVTCGLRAVWEKVLEAEGLSNKVKVIGGGRIADGLVVTAAVKAHIITRLRGTHNMHVVAFGDSPLDLPMLRAADQAIVVVGEKTTRSKTMDAALRKAMEDDDFRPSQILLPRHASPRLDVAGLPVISIDHPEFMSSLLSGHHRAPAASSSSLHLASQKVAQLLMTSTRDAAIHGPRLQKAHHCIGWYLATQLLTELIGLEEYSIPHVQGHQTSGYRFHGEQLISIVPLMRGGELMAFGVNDALPEAMFVHAKDPKDILVQHLDGRHTVILVDSVVNSGKSVVQFIRHIRAICSEIRIVIVAGVVQAQSVIDSELAHLLAHDKKLDLIALRLSDNKFTGQGNTDTGNRLFNSTCLG</sequence>
<dbReference type="Gene3D" id="3.40.50.1000">
    <property type="entry name" value="HAD superfamily/HAD-like"/>
    <property type="match status" value="1"/>
</dbReference>
<dbReference type="EMBL" id="JANPWZ010000054">
    <property type="protein sequence ID" value="KAJ3579822.1"/>
    <property type="molecule type" value="Genomic_DNA"/>
</dbReference>
<dbReference type="Pfam" id="PF14681">
    <property type="entry name" value="UPRTase"/>
    <property type="match status" value="1"/>
</dbReference>
<dbReference type="SUPFAM" id="SSF53271">
    <property type="entry name" value="PRTase-like"/>
    <property type="match status" value="1"/>
</dbReference>
<proteinExistence type="predicted"/>
<dbReference type="InterPro" id="IPR000836">
    <property type="entry name" value="PRTase_dom"/>
</dbReference>
<dbReference type="Pfam" id="PF12710">
    <property type="entry name" value="HAD"/>
    <property type="match status" value="1"/>
</dbReference>
<dbReference type="CDD" id="cd06223">
    <property type="entry name" value="PRTases_typeI"/>
    <property type="match status" value="1"/>
</dbReference>
<keyword evidence="3" id="KW-1185">Reference proteome</keyword>
<dbReference type="PANTHER" id="PTHR43344">
    <property type="entry name" value="PHOSPHOSERINE PHOSPHATASE"/>
    <property type="match status" value="1"/>
</dbReference>
<dbReference type="PANTHER" id="PTHR43344:SF20">
    <property type="entry name" value="URACIL PHOSPHORIBOSYLTRANSFERASE"/>
    <property type="match status" value="1"/>
</dbReference>
<dbReference type="InterPro" id="IPR029057">
    <property type="entry name" value="PRTase-like"/>
</dbReference>
<dbReference type="GO" id="GO:0000287">
    <property type="term" value="F:magnesium ion binding"/>
    <property type="evidence" value="ECO:0007669"/>
    <property type="project" value="TreeGrafter"/>
</dbReference>
<dbReference type="VEuPathDB" id="FungiDB:F4678DRAFT_438827"/>
<dbReference type="SUPFAM" id="SSF56784">
    <property type="entry name" value="HAD-like"/>
    <property type="match status" value="1"/>
</dbReference>
<dbReference type="Gene3D" id="3.40.50.300">
    <property type="entry name" value="P-loop containing nucleotide triphosphate hydrolases"/>
    <property type="match status" value="1"/>
</dbReference>
<organism evidence="2 3">
    <name type="scientific">Xylaria arbuscula</name>
    <dbReference type="NCBI Taxonomy" id="114810"/>
    <lineage>
        <taxon>Eukaryota</taxon>
        <taxon>Fungi</taxon>
        <taxon>Dikarya</taxon>
        <taxon>Ascomycota</taxon>
        <taxon>Pezizomycotina</taxon>
        <taxon>Sordariomycetes</taxon>
        <taxon>Xylariomycetidae</taxon>
        <taxon>Xylariales</taxon>
        <taxon>Xylariaceae</taxon>
        <taxon>Xylaria</taxon>
    </lineage>
</organism>
<dbReference type="Pfam" id="PF13207">
    <property type="entry name" value="AAA_17"/>
    <property type="match status" value="1"/>
</dbReference>
<comment type="caution">
    <text evidence="2">The sequence shown here is derived from an EMBL/GenBank/DDBJ whole genome shotgun (WGS) entry which is preliminary data.</text>
</comment>
<dbReference type="SUPFAM" id="SSF52540">
    <property type="entry name" value="P-loop containing nucleoside triphosphate hydrolases"/>
    <property type="match status" value="1"/>
</dbReference>
<dbReference type="AlphaFoldDB" id="A0A9W8NNR8"/>
<dbReference type="InterPro" id="IPR023214">
    <property type="entry name" value="HAD_sf"/>
</dbReference>
<dbReference type="GO" id="GO:0005737">
    <property type="term" value="C:cytoplasm"/>
    <property type="evidence" value="ECO:0007669"/>
    <property type="project" value="TreeGrafter"/>
</dbReference>
<dbReference type="InterPro" id="IPR036412">
    <property type="entry name" value="HAD-like_sf"/>
</dbReference>
<evidence type="ECO:0000313" key="3">
    <source>
        <dbReference type="Proteomes" id="UP001148614"/>
    </source>
</evidence>
<evidence type="ECO:0000313" key="2">
    <source>
        <dbReference type="EMBL" id="KAJ3579822.1"/>
    </source>
</evidence>
<accession>A0A9W8NNR8</accession>
<dbReference type="Gene3D" id="3.40.50.2020">
    <property type="match status" value="1"/>
</dbReference>
<name>A0A9W8NNR8_9PEZI</name>